<feature type="region of interest" description="Disordered" evidence="9">
    <location>
        <begin position="263"/>
        <end position="305"/>
    </location>
</feature>
<reference evidence="12 13" key="1">
    <citation type="submission" date="2019-03" db="EMBL/GenBank/DDBJ databases">
        <title>Rhodosporidium diobovatum UCD-FST 08-225 genome sequencing, assembly, and annotation.</title>
        <authorList>
            <person name="Fakankun I.U."/>
            <person name="Fristensky B."/>
            <person name="Levin D.B."/>
        </authorList>
    </citation>
    <scope>NUCLEOTIDE SEQUENCE [LARGE SCALE GENOMIC DNA]</scope>
    <source>
        <strain evidence="12 13">UCD-FST 08-225</strain>
    </source>
</reference>
<evidence type="ECO:0000256" key="3">
    <source>
        <dbReference type="ARBA" id="ARBA00022729"/>
    </source>
</evidence>
<dbReference type="GO" id="GO:0005789">
    <property type="term" value="C:endoplasmic reticulum membrane"/>
    <property type="evidence" value="ECO:0007669"/>
    <property type="project" value="UniProtKB-SubCell"/>
</dbReference>
<evidence type="ECO:0000256" key="5">
    <source>
        <dbReference type="ARBA" id="ARBA00022989"/>
    </source>
</evidence>
<evidence type="ECO:0000256" key="11">
    <source>
        <dbReference type="SAM" id="SignalP"/>
    </source>
</evidence>
<evidence type="ECO:0000256" key="7">
    <source>
        <dbReference type="ARBA" id="ARBA00037565"/>
    </source>
</evidence>
<dbReference type="Proteomes" id="UP000311382">
    <property type="component" value="Unassembled WGS sequence"/>
</dbReference>
<proteinExistence type="inferred from homology"/>
<comment type="subcellular location">
    <subcellularLocation>
        <location evidence="1">Endoplasmic reticulum membrane</location>
        <topology evidence="1">Single-pass type I membrane protein</topology>
    </subcellularLocation>
</comment>
<evidence type="ECO:0000256" key="9">
    <source>
        <dbReference type="SAM" id="MobiDB-lite"/>
    </source>
</evidence>
<dbReference type="OrthoDB" id="1926781at2759"/>
<protein>
    <submittedName>
        <fullName evidence="12">Uncharacterized protein</fullName>
    </submittedName>
</protein>
<gene>
    <name evidence="12" type="ORF">DMC30DRAFT_291306</name>
</gene>
<feature type="signal peptide" evidence="11">
    <location>
        <begin position="1"/>
        <end position="21"/>
    </location>
</feature>
<dbReference type="PANTHER" id="PTHR12924:SF0">
    <property type="entry name" value="TRANSLOCON-ASSOCIATED PROTEIN SUBUNIT ALPHA"/>
    <property type="match status" value="1"/>
</dbReference>
<comment type="function">
    <text evidence="7">Is probably involved in a pathway contributing to genomic integrity.</text>
</comment>
<dbReference type="EMBL" id="SOZI01000088">
    <property type="protein sequence ID" value="TNY19665.1"/>
    <property type="molecule type" value="Genomic_DNA"/>
</dbReference>
<feature type="chain" id="PRO_5022850007" evidence="11">
    <location>
        <begin position="22"/>
        <end position="339"/>
    </location>
</feature>
<evidence type="ECO:0000256" key="2">
    <source>
        <dbReference type="ARBA" id="ARBA00022692"/>
    </source>
</evidence>
<keyword evidence="3 11" id="KW-0732">Signal</keyword>
<evidence type="ECO:0000256" key="6">
    <source>
        <dbReference type="ARBA" id="ARBA00023136"/>
    </source>
</evidence>
<name>A0A5C5FSQ7_9BASI</name>
<dbReference type="InterPro" id="IPR005595">
    <property type="entry name" value="TRAP_alpha"/>
</dbReference>
<feature type="non-terminal residue" evidence="12">
    <location>
        <position position="339"/>
    </location>
</feature>
<dbReference type="Pfam" id="PF03896">
    <property type="entry name" value="TRAP_alpha"/>
    <property type="match status" value="1"/>
</dbReference>
<keyword evidence="2 10" id="KW-0812">Transmembrane</keyword>
<dbReference type="AlphaFoldDB" id="A0A5C5FSQ7"/>
<dbReference type="PANTHER" id="PTHR12924">
    <property type="entry name" value="TRANSLOCON-ASSOCIATED PROTEIN, ALPHA SUBUNIT"/>
    <property type="match status" value="1"/>
</dbReference>
<keyword evidence="4" id="KW-0256">Endoplasmic reticulum</keyword>
<evidence type="ECO:0000256" key="10">
    <source>
        <dbReference type="SAM" id="Phobius"/>
    </source>
</evidence>
<feature type="compositionally biased region" description="Low complexity" evidence="9">
    <location>
        <begin position="270"/>
        <end position="284"/>
    </location>
</feature>
<keyword evidence="5 10" id="KW-1133">Transmembrane helix</keyword>
<evidence type="ECO:0000313" key="13">
    <source>
        <dbReference type="Proteomes" id="UP000311382"/>
    </source>
</evidence>
<comment type="caution">
    <text evidence="12">The sequence shown here is derived from an EMBL/GenBank/DDBJ whole genome shotgun (WGS) entry which is preliminary data.</text>
</comment>
<keyword evidence="6 10" id="KW-0472">Membrane</keyword>
<comment type="similarity">
    <text evidence="8">Belongs to the IRC22 family.</text>
</comment>
<evidence type="ECO:0000256" key="1">
    <source>
        <dbReference type="ARBA" id="ARBA00004115"/>
    </source>
</evidence>
<evidence type="ECO:0000256" key="8">
    <source>
        <dbReference type="ARBA" id="ARBA00038311"/>
    </source>
</evidence>
<feature type="transmembrane region" description="Helical" evidence="10">
    <location>
        <begin position="156"/>
        <end position="174"/>
    </location>
</feature>
<evidence type="ECO:0000313" key="12">
    <source>
        <dbReference type="EMBL" id="TNY19665.1"/>
    </source>
</evidence>
<keyword evidence="13" id="KW-1185">Reference proteome</keyword>
<organism evidence="12 13">
    <name type="scientific">Rhodotorula diobovata</name>
    <dbReference type="NCBI Taxonomy" id="5288"/>
    <lineage>
        <taxon>Eukaryota</taxon>
        <taxon>Fungi</taxon>
        <taxon>Dikarya</taxon>
        <taxon>Basidiomycota</taxon>
        <taxon>Pucciniomycotina</taxon>
        <taxon>Microbotryomycetes</taxon>
        <taxon>Sporidiobolales</taxon>
        <taxon>Sporidiobolaceae</taxon>
        <taxon>Rhodotorula</taxon>
    </lineage>
</organism>
<evidence type="ECO:0000256" key="4">
    <source>
        <dbReference type="ARBA" id="ARBA00022824"/>
    </source>
</evidence>
<accession>A0A5C5FSQ7</accession>
<sequence>MHLRTLLAPLSLAVTLALGAAVPTSDVEALIKFPDSNPFGTVHNGVNSNLLHVRVSNHGHEPVTVTRVRGQFREAHGRERPLRNTTVMPLGLPVGPGQKSPLIPFKFHSENKVGDVGLRVWVDFVDGARRSHSVLGYDSTVTVVEPKGSWFDLELLFLYLLLGSAFSGVAYLVYTSYLSPTPVATKSAAAARRRPHAVTAKSASIVDNTDGSRVRVDDEWVPEHHREVRARREVSAWVDAGGVGVGGTGRRCLDRVVTPVGARGKGWPRGAVGPPEEGAAACRGEGAEEGRRRRGRRRTESPKTARMGAATGCFALPVCVLVVESVESCAQSAACTWPG</sequence>